<accession>A0ABP9I0B2</accession>
<sequence length="286" mass="29982">MEPLVDLNTVTEVRAVRARRDLDALAEEGTAILAGGTWLFSAPQRHLRTLLDLTTAGWEPLVAGDDGLEVAATCTIGELSRLPARPGWRAHPLLAWCCRALLASFAVRHTATVGGNVCLALPAGAMTSLAGALDGTALVWGPGGAERRLPVADLVTGPGRTQLARGEVLRSLHLPAAALRSRVAFRRTSLAARGRSASLVVGRLGEDGFVLSVTAAVPRPLVLRFPGICPPERLRAALDAVPVWFDDAHGAPDWRRAVTGVLAEQVRAELAGPPRARAGAAGEGAR</sequence>
<dbReference type="PANTHER" id="PTHR42659:SF9">
    <property type="entry name" value="XANTHINE DEHYDROGENASE FAD-BINDING SUBUNIT XDHB-RELATED"/>
    <property type="match status" value="1"/>
</dbReference>
<proteinExistence type="predicted"/>
<evidence type="ECO:0000313" key="3">
    <source>
        <dbReference type="Proteomes" id="UP001501195"/>
    </source>
</evidence>
<keyword evidence="3" id="KW-1185">Reference proteome</keyword>
<dbReference type="InterPro" id="IPR016166">
    <property type="entry name" value="FAD-bd_PCMH"/>
</dbReference>
<name>A0ABP9I0B2_9ACTN</name>
<dbReference type="EMBL" id="BAABIL010000351">
    <property type="protein sequence ID" value="GAA4983223.1"/>
    <property type="molecule type" value="Genomic_DNA"/>
</dbReference>
<comment type="caution">
    <text evidence="2">The sequence shown here is derived from an EMBL/GenBank/DDBJ whole genome shotgun (WGS) entry which is preliminary data.</text>
</comment>
<feature type="domain" description="FAD-binding PCMH-type" evidence="1">
    <location>
        <begin position="5"/>
        <end position="220"/>
    </location>
</feature>
<dbReference type="Pfam" id="PF00941">
    <property type="entry name" value="FAD_binding_5"/>
    <property type="match status" value="1"/>
</dbReference>
<dbReference type="PROSITE" id="PS51387">
    <property type="entry name" value="FAD_PCMH"/>
    <property type="match status" value="1"/>
</dbReference>
<evidence type="ECO:0000313" key="2">
    <source>
        <dbReference type="EMBL" id="GAA4983223.1"/>
    </source>
</evidence>
<protein>
    <submittedName>
        <fullName evidence="2">FAD binding domain-containing protein</fullName>
    </submittedName>
</protein>
<dbReference type="PANTHER" id="PTHR42659">
    <property type="entry name" value="XANTHINE DEHYDROGENASE SUBUNIT C-RELATED"/>
    <property type="match status" value="1"/>
</dbReference>
<reference evidence="3" key="1">
    <citation type="journal article" date="2019" name="Int. J. Syst. Evol. Microbiol.">
        <title>The Global Catalogue of Microorganisms (GCM) 10K type strain sequencing project: providing services to taxonomists for standard genome sequencing and annotation.</title>
        <authorList>
            <consortium name="The Broad Institute Genomics Platform"/>
            <consortium name="The Broad Institute Genome Sequencing Center for Infectious Disease"/>
            <person name="Wu L."/>
            <person name="Ma J."/>
        </authorList>
    </citation>
    <scope>NUCLEOTIDE SEQUENCE [LARGE SCALE GENOMIC DNA]</scope>
    <source>
        <strain evidence="3">JCM 18126</strain>
    </source>
</reference>
<dbReference type="InterPro" id="IPR016169">
    <property type="entry name" value="FAD-bd_PCMH_sub2"/>
</dbReference>
<dbReference type="InterPro" id="IPR036318">
    <property type="entry name" value="FAD-bd_PCMH-like_sf"/>
</dbReference>
<dbReference type="Gene3D" id="3.30.465.10">
    <property type="match status" value="1"/>
</dbReference>
<dbReference type="InterPro" id="IPR002346">
    <property type="entry name" value="Mopterin_DH_FAD-bd"/>
</dbReference>
<dbReference type="InterPro" id="IPR051312">
    <property type="entry name" value="Diverse_Substr_Oxidored"/>
</dbReference>
<organism evidence="2 3">
    <name type="scientific">Kineococcus glutinatus</name>
    <dbReference type="NCBI Taxonomy" id="1070872"/>
    <lineage>
        <taxon>Bacteria</taxon>
        <taxon>Bacillati</taxon>
        <taxon>Actinomycetota</taxon>
        <taxon>Actinomycetes</taxon>
        <taxon>Kineosporiales</taxon>
        <taxon>Kineosporiaceae</taxon>
        <taxon>Kineococcus</taxon>
    </lineage>
</organism>
<dbReference type="Proteomes" id="UP001501195">
    <property type="component" value="Unassembled WGS sequence"/>
</dbReference>
<dbReference type="SUPFAM" id="SSF56176">
    <property type="entry name" value="FAD-binding/transporter-associated domain-like"/>
    <property type="match status" value="1"/>
</dbReference>
<gene>
    <name evidence="2" type="ORF">GCM10023225_23410</name>
</gene>
<evidence type="ECO:0000259" key="1">
    <source>
        <dbReference type="PROSITE" id="PS51387"/>
    </source>
</evidence>